<dbReference type="PANTHER" id="PTHR46481:SF7">
    <property type="entry name" value="ZINC FINGER BED DOMAIN-CONTAINING PROTEIN RICESLEEPER 2-LIKE"/>
    <property type="match status" value="1"/>
</dbReference>
<dbReference type="InterPro" id="IPR052035">
    <property type="entry name" value="ZnF_BED_domain_contain"/>
</dbReference>
<sequence length="92" mass="10706">MVLTAHWIDGEWMLQKRIINFFPISAHRGVKHASVSVDRVRAVVRWNSTYMMLKVATKYERAFDSYARDGHSFFLDLSIGDGVPTFDDWKNV</sequence>
<evidence type="ECO:0000313" key="1">
    <source>
        <dbReference type="EMBL" id="GMI81007.1"/>
    </source>
</evidence>
<protein>
    <submittedName>
        <fullName evidence="1">Uncharacterized protein</fullName>
    </submittedName>
</protein>
<dbReference type="Proteomes" id="UP001165190">
    <property type="component" value="Unassembled WGS sequence"/>
</dbReference>
<gene>
    <name evidence="1" type="ORF">HRI_001770000</name>
</gene>
<comment type="caution">
    <text evidence="1">The sequence shown here is derived from an EMBL/GenBank/DDBJ whole genome shotgun (WGS) entry which is preliminary data.</text>
</comment>
<organism evidence="1 2">
    <name type="scientific">Hibiscus trionum</name>
    <name type="common">Flower of an hour</name>
    <dbReference type="NCBI Taxonomy" id="183268"/>
    <lineage>
        <taxon>Eukaryota</taxon>
        <taxon>Viridiplantae</taxon>
        <taxon>Streptophyta</taxon>
        <taxon>Embryophyta</taxon>
        <taxon>Tracheophyta</taxon>
        <taxon>Spermatophyta</taxon>
        <taxon>Magnoliopsida</taxon>
        <taxon>eudicotyledons</taxon>
        <taxon>Gunneridae</taxon>
        <taxon>Pentapetalae</taxon>
        <taxon>rosids</taxon>
        <taxon>malvids</taxon>
        <taxon>Malvales</taxon>
        <taxon>Malvaceae</taxon>
        <taxon>Malvoideae</taxon>
        <taxon>Hibiscus</taxon>
    </lineage>
</organism>
<dbReference type="EMBL" id="BSYR01000018">
    <property type="protein sequence ID" value="GMI81007.1"/>
    <property type="molecule type" value="Genomic_DNA"/>
</dbReference>
<name>A0A9W7HPA0_HIBTR</name>
<evidence type="ECO:0000313" key="2">
    <source>
        <dbReference type="Proteomes" id="UP001165190"/>
    </source>
</evidence>
<dbReference type="AlphaFoldDB" id="A0A9W7HPA0"/>
<dbReference type="PANTHER" id="PTHR46481">
    <property type="entry name" value="ZINC FINGER BED DOMAIN-CONTAINING PROTEIN 4"/>
    <property type="match status" value="1"/>
</dbReference>
<reference evidence="1" key="1">
    <citation type="submission" date="2023-05" db="EMBL/GenBank/DDBJ databases">
        <title>Genome and transcriptome analyses reveal genes involved in the formation of fine ridges on petal epidermal cells in Hibiscus trionum.</title>
        <authorList>
            <person name="Koshimizu S."/>
            <person name="Masuda S."/>
            <person name="Ishii T."/>
            <person name="Shirasu K."/>
            <person name="Hoshino A."/>
            <person name="Arita M."/>
        </authorList>
    </citation>
    <scope>NUCLEOTIDE SEQUENCE</scope>
    <source>
        <strain evidence="1">Hamamatsu line</strain>
    </source>
</reference>
<dbReference type="OrthoDB" id="998233at2759"/>
<keyword evidence="2" id="KW-1185">Reference proteome</keyword>
<proteinExistence type="predicted"/>
<accession>A0A9W7HPA0</accession>